<dbReference type="AlphaFoldDB" id="A0AAQ3XGM0"/>
<name>A0AAQ3XGM0_PASNO</name>
<dbReference type="GO" id="GO:0004674">
    <property type="term" value="F:protein serine/threonine kinase activity"/>
    <property type="evidence" value="ECO:0007669"/>
    <property type="project" value="UniProtKB-KW"/>
</dbReference>
<evidence type="ECO:0000256" key="21">
    <source>
        <dbReference type="SAM" id="SignalP"/>
    </source>
</evidence>
<evidence type="ECO:0000256" key="9">
    <source>
        <dbReference type="ARBA" id="ARBA00022692"/>
    </source>
</evidence>
<dbReference type="InterPro" id="IPR013210">
    <property type="entry name" value="LRR_N_plant-typ"/>
</dbReference>
<dbReference type="InterPro" id="IPR000719">
    <property type="entry name" value="Prot_kinase_dom"/>
</dbReference>
<keyword evidence="9 20" id="KW-0812">Transmembrane</keyword>
<protein>
    <recommendedName>
        <fullName evidence="4">non-specific serine/threonine protein kinase</fullName>
        <ecNumber evidence="4">2.7.11.1</ecNumber>
    </recommendedName>
</protein>
<evidence type="ECO:0000313" key="24">
    <source>
        <dbReference type="Proteomes" id="UP001341281"/>
    </source>
</evidence>
<dbReference type="PROSITE" id="PS00108">
    <property type="entry name" value="PROTEIN_KINASE_ST"/>
    <property type="match status" value="1"/>
</dbReference>
<evidence type="ECO:0000256" key="15">
    <source>
        <dbReference type="ARBA" id="ARBA00022989"/>
    </source>
</evidence>
<dbReference type="InterPro" id="IPR017441">
    <property type="entry name" value="Protein_kinase_ATP_BS"/>
</dbReference>
<feature type="transmembrane region" description="Helical" evidence="20">
    <location>
        <begin position="569"/>
        <end position="592"/>
    </location>
</feature>
<evidence type="ECO:0000256" key="11">
    <source>
        <dbReference type="ARBA" id="ARBA00022737"/>
    </source>
</evidence>
<evidence type="ECO:0000256" key="14">
    <source>
        <dbReference type="ARBA" id="ARBA00022840"/>
    </source>
</evidence>
<evidence type="ECO:0000256" key="13">
    <source>
        <dbReference type="ARBA" id="ARBA00022777"/>
    </source>
</evidence>
<evidence type="ECO:0000256" key="20">
    <source>
        <dbReference type="SAM" id="Phobius"/>
    </source>
</evidence>
<keyword evidence="12 19" id="KW-0547">Nucleotide-binding</keyword>
<evidence type="ECO:0000256" key="12">
    <source>
        <dbReference type="ARBA" id="ARBA00022741"/>
    </source>
</evidence>
<dbReference type="SUPFAM" id="SSF52058">
    <property type="entry name" value="L domain-like"/>
    <property type="match status" value="1"/>
</dbReference>
<dbReference type="PROSITE" id="PS50011">
    <property type="entry name" value="PROTEIN_KINASE_DOM"/>
    <property type="match status" value="1"/>
</dbReference>
<reference evidence="23 24" key="1">
    <citation type="submission" date="2024-02" db="EMBL/GenBank/DDBJ databases">
        <title>High-quality chromosome-scale genome assembly of Pensacola bahiagrass (Paspalum notatum Flugge var. saurae).</title>
        <authorList>
            <person name="Vega J.M."/>
            <person name="Podio M."/>
            <person name="Orjuela J."/>
            <person name="Siena L.A."/>
            <person name="Pessino S.C."/>
            <person name="Combes M.C."/>
            <person name="Mariac C."/>
            <person name="Albertini E."/>
            <person name="Pupilli F."/>
            <person name="Ortiz J.P.A."/>
            <person name="Leblanc O."/>
        </authorList>
    </citation>
    <scope>NUCLEOTIDE SEQUENCE [LARGE SCALE GENOMIC DNA]</scope>
    <source>
        <strain evidence="23">R1</strain>
        <tissue evidence="23">Leaf</tissue>
    </source>
</reference>
<dbReference type="GO" id="GO:0005524">
    <property type="term" value="F:ATP binding"/>
    <property type="evidence" value="ECO:0007669"/>
    <property type="project" value="UniProtKB-UniRule"/>
</dbReference>
<dbReference type="FunFam" id="3.30.200.20:FF:000328">
    <property type="entry name" value="Leucine-rich repeat protein kinase family protein"/>
    <property type="match status" value="1"/>
</dbReference>
<dbReference type="InterPro" id="IPR011009">
    <property type="entry name" value="Kinase-like_dom_sf"/>
</dbReference>
<feature type="chain" id="PRO_5042944029" description="non-specific serine/threonine protein kinase" evidence="21">
    <location>
        <begin position="30"/>
        <end position="1003"/>
    </location>
</feature>
<dbReference type="SUPFAM" id="SSF56112">
    <property type="entry name" value="Protein kinase-like (PK-like)"/>
    <property type="match status" value="1"/>
</dbReference>
<feature type="domain" description="Protein kinase" evidence="22">
    <location>
        <begin position="642"/>
        <end position="948"/>
    </location>
</feature>
<evidence type="ECO:0000256" key="4">
    <source>
        <dbReference type="ARBA" id="ARBA00012513"/>
    </source>
</evidence>
<keyword evidence="24" id="KW-1185">Reference proteome</keyword>
<dbReference type="SMART" id="SM00220">
    <property type="entry name" value="S_TKc"/>
    <property type="match status" value="1"/>
</dbReference>
<evidence type="ECO:0000259" key="22">
    <source>
        <dbReference type="PROSITE" id="PS50011"/>
    </source>
</evidence>
<dbReference type="Gene3D" id="1.10.510.10">
    <property type="entry name" value="Transferase(Phosphotransferase) domain 1"/>
    <property type="match status" value="1"/>
</dbReference>
<evidence type="ECO:0000313" key="23">
    <source>
        <dbReference type="EMBL" id="WVZ98991.1"/>
    </source>
</evidence>
<dbReference type="InterPro" id="IPR008271">
    <property type="entry name" value="Ser/Thr_kinase_AS"/>
</dbReference>
<keyword evidence="7" id="KW-0433">Leucine-rich repeat</keyword>
<dbReference type="InterPro" id="IPR001611">
    <property type="entry name" value="Leu-rich_rpt"/>
</dbReference>
<feature type="signal peptide" evidence="21">
    <location>
        <begin position="1"/>
        <end position="29"/>
    </location>
</feature>
<evidence type="ECO:0000256" key="3">
    <source>
        <dbReference type="ARBA" id="ARBA00008684"/>
    </source>
</evidence>
<dbReference type="EC" id="2.7.11.1" evidence="4"/>
<evidence type="ECO:0000256" key="10">
    <source>
        <dbReference type="ARBA" id="ARBA00022729"/>
    </source>
</evidence>
<evidence type="ECO:0000256" key="18">
    <source>
        <dbReference type="ARBA" id="ARBA00023180"/>
    </source>
</evidence>
<keyword evidence="11" id="KW-0677">Repeat</keyword>
<keyword evidence="6" id="KW-0723">Serine/threonine-protein kinase</keyword>
<proteinExistence type="inferred from homology"/>
<dbReference type="FunFam" id="3.80.10.10:FF:000363">
    <property type="entry name" value="Leucine-rich repeat family protein"/>
    <property type="match status" value="1"/>
</dbReference>
<dbReference type="PANTHER" id="PTHR45974:SF229">
    <property type="entry name" value="OS05G0486100 PROTEIN"/>
    <property type="match status" value="1"/>
</dbReference>
<keyword evidence="13" id="KW-0418">Kinase</keyword>
<feature type="binding site" evidence="19">
    <location>
        <position position="670"/>
    </location>
    <ligand>
        <name>ATP</name>
        <dbReference type="ChEBI" id="CHEBI:30616"/>
    </ligand>
</feature>
<keyword evidence="10 21" id="KW-0732">Signal</keyword>
<keyword evidence="5" id="KW-1003">Cell membrane</keyword>
<evidence type="ECO:0000256" key="2">
    <source>
        <dbReference type="ARBA" id="ARBA00004479"/>
    </source>
</evidence>
<organism evidence="23 24">
    <name type="scientific">Paspalum notatum var. saurae</name>
    <dbReference type="NCBI Taxonomy" id="547442"/>
    <lineage>
        <taxon>Eukaryota</taxon>
        <taxon>Viridiplantae</taxon>
        <taxon>Streptophyta</taxon>
        <taxon>Embryophyta</taxon>
        <taxon>Tracheophyta</taxon>
        <taxon>Spermatophyta</taxon>
        <taxon>Magnoliopsida</taxon>
        <taxon>Liliopsida</taxon>
        <taxon>Poales</taxon>
        <taxon>Poaceae</taxon>
        <taxon>PACMAD clade</taxon>
        <taxon>Panicoideae</taxon>
        <taxon>Andropogonodae</taxon>
        <taxon>Paspaleae</taxon>
        <taxon>Paspalinae</taxon>
        <taxon>Paspalum</taxon>
    </lineage>
</organism>
<dbReference type="FunFam" id="1.10.510.10:FF:000453">
    <property type="entry name" value="LRR receptor-like serine/threonine-protein kinase HSL2"/>
    <property type="match status" value="1"/>
</dbReference>
<sequence length="1003" mass="108613">MEEATRRRITPLLLLLLAVLAASVHQGFCAINPQDAAALNSLLSQWTNAQLNWSPATDPCDGSWDGIMCSNDGRVTSLRLSSVNIQGTLSNSVGQLTQLVYLDLSFNIGLGGTMPATIGSLPKLTTLILAGCSFTGSIPQELGNLAQLSFLALNSNKFSGNIPATLGLLANLYWLDLADNQLTGAIPISTSTTPGLDQLINTKHFHFNKNQLSGTLTGLFNSNMTLLHILFDSNQFTGSIPAEIGGISLLQVLRLDRNSLSGAVPSSIGNLVGLNELNLASNQLTGSLPDLRNMTKLNVVDLSKNSFDASLAPTWFTTLTSLTSISISPGTLSGEVPPGLFRLPQLQQVSLSNNAFNGTLEITGSINKQLQAINLMNNNIVATKITQSYNKTLVLYGNPVCLDQDSSTKQFCSKQQENMIAYSTSLSKCSSPASCSSDQNLNPANCGCAYSYNGKMIFRAPFFTDLTDNATFQTLETSLTTQLSLRDGAVSLSGIQFNSDNYLQVQVKLFPSSGTSFSVPDLIRIGFLLSNQTYDPPPVFGPYYFIADPYALLAGASQSGKKSHFSTGVIAGIAVGGGLLVVALIIMVLFALRQRRKTQEVIGRTDPFASWGVSQKDSGGAPQLKGARNFSFIELRNCTNNFSERHEIGSGGYGKVYKGTLVDGTRVAIKRAERGSMQGVVEFKNEIELLSRVHHRNLVSLVGFCFEQGEQMLVYEYISNGTLRENLLGTSTKLAPYTQFSIFSHVIEEAIDHPICVHGPAVRGTYLDWKKRLRIAIGSARGLAYLHELADPPIIHRDVKSTNILLDDHLKAKVADFGLSKLVADTQKGHVSTQVKGTLGYLDPEYYMTQQLSEKSDVYSFGVVMLELVSGRQPIEGGKYIVREVRLAIDPNDRDYYGLRALLDPAIRDAARTPGFRRFVQLAMRCVDETAAERPAMGEVVKEIEAMLQNEVGGAEGASSAGSSANDFAGAARAHPYSDTEITRGSYGDNGSEYMPYFEVKPK</sequence>
<keyword evidence="16 20" id="KW-0472">Membrane</keyword>
<keyword evidence="8" id="KW-0808">Transferase</keyword>
<keyword evidence="15 20" id="KW-1133">Transmembrane helix</keyword>
<dbReference type="Pfam" id="PF00560">
    <property type="entry name" value="LRR_1"/>
    <property type="match status" value="2"/>
</dbReference>
<dbReference type="PANTHER" id="PTHR45974">
    <property type="entry name" value="RECEPTOR-LIKE PROTEIN 55"/>
    <property type="match status" value="1"/>
</dbReference>
<accession>A0AAQ3XGM0</accession>
<dbReference type="Gene3D" id="3.80.10.10">
    <property type="entry name" value="Ribonuclease Inhibitor"/>
    <property type="match status" value="3"/>
</dbReference>
<dbReference type="Pfam" id="PF08263">
    <property type="entry name" value="LRRNT_2"/>
    <property type="match status" value="1"/>
</dbReference>
<comment type="subcellular location">
    <subcellularLocation>
        <location evidence="1">Cell membrane</location>
        <topology evidence="1">Single-pass membrane protein</topology>
    </subcellularLocation>
    <subcellularLocation>
        <location evidence="2">Membrane</location>
        <topology evidence="2">Single-pass type I membrane protein</topology>
    </subcellularLocation>
</comment>
<dbReference type="Gene3D" id="3.30.200.20">
    <property type="entry name" value="Phosphorylase Kinase, domain 1"/>
    <property type="match status" value="1"/>
</dbReference>
<dbReference type="Pfam" id="PF07714">
    <property type="entry name" value="PK_Tyr_Ser-Thr"/>
    <property type="match status" value="1"/>
</dbReference>
<dbReference type="Proteomes" id="UP001341281">
    <property type="component" value="Chromosome 10"/>
</dbReference>
<evidence type="ECO:0000256" key="7">
    <source>
        <dbReference type="ARBA" id="ARBA00022614"/>
    </source>
</evidence>
<dbReference type="InterPro" id="IPR001245">
    <property type="entry name" value="Ser-Thr/Tyr_kinase_cat_dom"/>
</dbReference>
<keyword evidence="17" id="KW-0675">Receptor</keyword>
<dbReference type="InterPro" id="IPR032675">
    <property type="entry name" value="LRR_dom_sf"/>
</dbReference>
<dbReference type="FunFam" id="3.80.10.10:FF:000830">
    <property type="entry name" value="Predicted protein"/>
    <property type="match status" value="1"/>
</dbReference>
<comment type="similarity">
    <text evidence="3">Belongs to the protein kinase superfamily. Ser/Thr protein kinase family.</text>
</comment>
<evidence type="ECO:0000256" key="8">
    <source>
        <dbReference type="ARBA" id="ARBA00022679"/>
    </source>
</evidence>
<dbReference type="CDD" id="cd14066">
    <property type="entry name" value="STKc_IRAK"/>
    <property type="match status" value="1"/>
</dbReference>
<evidence type="ECO:0000256" key="6">
    <source>
        <dbReference type="ARBA" id="ARBA00022527"/>
    </source>
</evidence>
<evidence type="ECO:0000256" key="16">
    <source>
        <dbReference type="ARBA" id="ARBA00023136"/>
    </source>
</evidence>
<dbReference type="EMBL" id="CP144754">
    <property type="protein sequence ID" value="WVZ98991.1"/>
    <property type="molecule type" value="Genomic_DNA"/>
</dbReference>
<evidence type="ECO:0000256" key="1">
    <source>
        <dbReference type="ARBA" id="ARBA00004162"/>
    </source>
</evidence>
<keyword evidence="14 19" id="KW-0067">ATP-binding</keyword>
<dbReference type="PROSITE" id="PS00107">
    <property type="entry name" value="PROTEIN_KINASE_ATP"/>
    <property type="match status" value="1"/>
</dbReference>
<dbReference type="GO" id="GO:0005886">
    <property type="term" value="C:plasma membrane"/>
    <property type="evidence" value="ECO:0007669"/>
    <property type="project" value="UniProtKB-SubCell"/>
</dbReference>
<evidence type="ECO:0000256" key="5">
    <source>
        <dbReference type="ARBA" id="ARBA00022475"/>
    </source>
</evidence>
<gene>
    <name evidence="23" type="ORF">U9M48_044356</name>
</gene>
<evidence type="ECO:0000256" key="19">
    <source>
        <dbReference type="PROSITE-ProRule" id="PRU10141"/>
    </source>
</evidence>
<keyword evidence="18" id="KW-0325">Glycoprotein</keyword>
<dbReference type="PROSITE" id="PS51450">
    <property type="entry name" value="LRR"/>
    <property type="match status" value="1"/>
</dbReference>
<evidence type="ECO:0000256" key="17">
    <source>
        <dbReference type="ARBA" id="ARBA00023170"/>
    </source>
</evidence>